<accession>A0A918WC27</accession>
<keyword evidence="2" id="KW-0547">Nucleotide-binding</keyword>
<keyword evidence="6" id="KW-1185">Reference proteome</keyword>
<comment type="similarity">
    <text evidence="1">Belongs to the GPN-loop GTPase family.</text>
</comment>
<dbReference type="RefSeq" id="WP_189978831.1">
    <property type="nucleotide sequence ID" value="NZ_BMUL01000009.1"/>
</dbReference>
<comment type="caution">
    <text evidence="5">The sequence shown here is derived from an EMBL/GenBank/DDBJ whole genome shotgun (WGS) entry which is preliminary data.</text>
</comment>
<evidence type="ECO:0000313" key="5">
    <source>
        <dbReference type="EMBL" id="GHA90564.1"/>
    </source>
</evidence>
<dbReference type="Gene3D" id="3.40.50.300">
    <property type="entry name" value="P-loop containing nucleotide triphosphate hydrolases"/>
    <property type="match status" value="1"/>
</dbReference>
<dbReference type="AlphaFoldDB" id="A0A918WC27"/>
<dbReference type="GO" id="GO:0016787">
    <property type="term" value="F:hydrolase activity"/>
    <property type="evidence" value="ECO:0007669"/>
    <property type="project" value="UniProtKB-KW"/>
</dbReference>
<evidence type="ECO:0000256" key="1">
    <source>
        <dbReference type="ARBA" id="ARBA00005290"/>
    </source>
</evidence>
<protein>
    <submittedName>
        <fullName evidence="5">ATP-binding protein</fullName>
    </submittedName>
</protein>
<dbReference type="Pfam" id="PF03029">
    <property type="entry name" value="ATP_bind_1"/>
    <property type="match status" value="1"/>
</dbReference>
<dbReference type="InterPro" id="IPR027417">
    <property type="entry name" value="P-loop_NTPase"/>
</dbReference>
<name>A0A918WC27_9ACTN</name>
<reference evidence="5" key="2">
    <citation type="submission" date="2020-09" db="EMBL/GenBank/DDBJ databases">
        <authorList>
            <person name="Sun Q."/>
            <person name="Ohkuma M."/>
        </authorList>
    </citation>
    <scope>NUCLEOTIDE SEQUENCE</scope>
    <source>
        <strain evidence="5">JCM 4518</strain>
    </source>
</reference>
<evidence type="ECO:0000313" key="6">
    <source>
        <dbReference type="Proteomes" id="UP000644020"/>
    </source>
</evidence>
<dbReference type="Proteomes" id="UP000644020">
    <property type="component" value="Unassembled WGS sequence"/>
</dbReference>
<keyword evidence="4" id="KW-0342">GTP-binding</keyword>
<keyword evidence="3" id="KW-0378">Hydrolase</keyword>
<gene>
    <name evidence="5" type="ORF">GCM10010305_37770</name>
</gene>
<dbReference type="GO" id="GO:0005525">
    <property type="term" value="F:GTP binding"/>
    <property type="evidence" value="ECO:0007669"/>
    <property type="project" value="UniProtKB-KW"/>
</dbReference>
<proteinExistence type="inferred from homology"/>
<dbReference type="PANTHER" id="PTHR42708:SF1">
    <property type="entry name" value="GLIDING MOTILITY PROTEIN MGLA"/>
    <property type="match status" value="1"/>
</dbReference>
<dbReference type="InterPro" id="IPR052705">
    <property type="entry name" value="Gliding_Motility_GTPase"/>
</dbReference>
<dbReference type="PANTHER" id="PTHR42708">
    <property type="entry name" value="ATP/GTP-BINDING PROTEIN-RELATED"/>
    <property type="match status" value="1"/>
</dbReference>
<evidence type="ECO:0000256" key="2">
    <source>
        <dbReference type="ARBA" id="ARBA00022741"/>
    </source>
</evidence>
<organism evidence="5 6">
    <name type="scientific">Streptomyces termitum</name>
    <dbReference type="NCBI Taxonomy" id="67368"/>
    <lineage>
        <taxon>Bacteria</taxon>
        <taxon>Bacillati</taxon>
        <taxon>Actinomycetota</taxon>
        <taxon>Actinomycetes</taxon>
        <taxon>Kitasatosporales</taxon>
        <taxon>Streptomycetaceae</taxon>
        <taxon>Streptomyces</taxon>
    </lineage>
</organism>
<dbReference type="SUPFAM" id="SSF52540">
    <property type="entry name" value="P-loop containing nucleoside triphosphate hydrolases"/>
    <property type="match status" value="1"/>
</dbReference>
<keyword evidence="5" id="KW-0067">ATP-binding</keyword>
<dbReference type="CDD" id="cd00882">
    <property type="entry name" value="Ras_like_GTPase"/>
    <property type="match status" value="1"/>
</dbReference>
<dbReference type="EMBL" id="BMUL01000009">
    <property type="protein sequence ID" value="GHA90564.1"/>
    <property type="molecule type" value="Genomic_DNA"/>
</dbReference>
<dbReference type="GO" id="GO:0005524">
    <property type="term" value="F:ATP binding"/>
    <property type="evidence" value="ECO:0007669"/>
    <property type="project" value="UniProtKB-KW"/>
</dbReference>
<sequence length="206" mass="22270">MDYADSDLATAGPRATDMLLPHGARGVKIVIVGGFGVGKTTMVGAVSEIPPLTTEETMTQAGVGIDHNPGASGKNTTTVAMDFGRISINQELILYLFGTPGQERFWFLWNGIFEGALGAIVLVDTRRIEVCFEVITRLEDRRVPFVVAVNTFPEAPQYPVDELRTALALSESVPMVTCDARDRASCRDALLSLMVYLCTLAAQETV</sequence>
<evidence type="ECO:0000256" key="4">
    <source>
        <dbReference type="ARBA" id="ARBA00023134"/>
    </source>
</evidence>
<evidence type="ECO:0000256" key="3">
    <source>
        <dbReference type="ARBA" id="ARBA00022801"/>
    </source>
</evidence>
<reference evidence="5" key="1">
    <citation type="journal article" date="2014" name="Int. J. Syst. Evol. Microbiol.">
        <title>Complete genome sequence of Corynebacterium casei LMG S-19264T (=DSM 44701T), isolated from a smear-ripened cheese.</title>
        <authorList>
            <consortium name="US DOE Joint Genome Institute (JGI-PGF)"/>
            <person name="Walter F."/>
            <person name="Albersmeier A."/>
            <person name="Kalinowski J."/>
            <person name="Ruckert C."/>
        </authorList>
    </citation>
    <scope>NUCLEOTIDE SEQUENCE</scope>
    <source>
        <strain evidence="5">JCM 4518</strain>
    </source>
</reference>
<dbReference type="InterPro" id="IPR004130">
    <property type="entry name" value="Gpn"/>
</dbReference>